<evidence type="ECO:0000313" key="1">
    <source>
        <dbReference type="EMBL" id="KAK0706319.1"/>
    </source>
</evidence>
<protein>
    <submittedName>
        <fullName evidence="1">Uncharacterized protein</fullName>
    </submittedName>
</protein>
<sequence length="77" mass="7659">VEIGFTIPSDAVGPCSLMLNLPAGVAQVSGSVQVNVVALDGPSAGSLVGTTTFADGAVATINSFACRPQMCYSLEIA</sequence>
<proteinExistence type="predicted"/>
<feature type="non-terminal residue" evidence="1">
    <location>
        <position position="1"/>
    </location>
</feature>
<organism evidence="1 2">
    <name type="scientific">Lasiosphaeria miniovina</name>
    <dbReference type="NCBI Taxonomy" id="1954250"/>
    <lineage>
        <taxon>Eukaryota</taxon>
        <taxon>Fungi</taxon>
        <taxon>Dikarya</taxon>
        <taxon>Ascomycota</taxon>
        <taxon>Pezizomycotina</taxon>
        <taxon>Sordariomycetes</taxon>
        <taxon>Sordariomycetidae</taxon>
        <taxon>Sordariales</taxon>
        <taxon>Lasiosphaeriaceae</taxon>
        <taxon>Lasiosphaeria</taxon>
    </lineage>
</organism>
<reference evidence="1" key="1">
    <citation type="submission" date="2023-06" db="EMBL/GenBank/DDBJ databases">
        <title>Genome-scale phylogeny and comparative genomics of the fungal order Sordariales.</title>
        <authorList>
            <consortium name="Lawrence Berkeley National Laboratory"/>
            <person name="Hensen N."/>
            <person name="Bonometti L."/>
            <person name="Westerberg I."/>
            <person name="Brannstrom I.O."/>
            <person name="Guillou S."/>
            <person name="Cros-Aarteil S."/>
            <person name="Calhoun S."/>
            <person name="Haridas S."/>
            <person name="Kuo A."/>
            <person name="Mondo S."/>
            <person name="Pangilinan J."/>
            <person name="Riley R."/>
            <person name="LaButti K."/>
            <person name="Andreopoulos B."/>
            <person name="Lipzen A."/>
            <person name="Chen C."/>
            <person name="Yanf M."/>
            <person name="Daum C."/>
            <person name="Ng V."/>
            <person name="Clum A."/>
            <person name="Steindorff A."/>
            <person name="Ohm R."/>
            <person name="Martin F."/>
            <person name="Silar P."/>
            <person name="Natvig D."/>
            <person name="Lalanne C."/>
            <person name="Gautier V."/>
            <person name="Ament-velasquez S.L."/>
            <person name="Kruys A."/>
            <person name="Hutchinson M.I."/>
            <person name="Powell A.J."/>
            <person name="Barry K."/>
            <person name="Miller A.N."/>
            <person name="Grigoriev I.V."/>
            <person name="Debuchy R."/>
            <person name="Gladieux P."/>
            <person name="Thoren M.H."/>
            <person name="Johannesson H."/>
        </authorList>
    </citation>
    <scope>NUCLEOTIDE SEQUENCE</scope>
    <source>
        <strain evidence="1">SMH2392-1A</strain>
    </source>
</reference>
<evidence type="ECO:0000313" key="2">
    <source>
        <dbReference type="Proteomes" id="UP001172101"/>
    </source>
</evidence>
<comment type="caution">
    <text evidence="1">The sequence shown here is derived from an EMBL/GenBank/DDBJ whole genome shotgun (WGS) entry which is preliminary data.</text>
</comment>
<accession>A0AA39ZZ67</accession>
<dbReference type="EMBL" id="JAUIRO010000007">
    <property type="protein sequence ID" value="KAK0706319.1"/>
    <property type="molecule type" value="Genomic_DNA"/>
</dbReference>
<dbReference type="RefSeq" id="XP_060291413.1">
    <property type="nucleotide sequence ID" value="XM_060436212.1"/>
</dbReference>
<dbReference type="Proteomes" id="UP001172101">
    <property type="component" value="Unassembled WGS sequence"/>
</dbReference>
<gene>
    <name evidence="1" type="ORF">B0T26DRAFT_627747</name>
</gene>
<dbReference type="AlphaFoldDB" id="A0AA39ZZ67"/>
<feature type="non-terminal residue" evidence="1">
    <location>
        <position position="77"/>
    </location>
</feature>
<dbReference type="GeneID" id="85319482"/>
<keyword evidence="2" id="KW-1185">Reference proteome</keyword>
<name>A0AA39ZZ67_9PEZI</name>